<proteinExistence type="predicted"/>
<organism evidence="3 4">
    <name type="scientific">Candidatus Danuiimicrobium aquiferis</name>
    <dbReference type="NCBI Taxonomy" id="1801832"/>
    <lineage>
        <taxon>Bacteria</taxon>
        <taxon>Pseudomonadati</taxon>
        <taxon>Candidatus Omnitrophota</taxon>
        <taxon>Candidatus Danuiimicrobium</taxon>
    </lineage>
</organism>
<dbReference type="PANTHER" id="PTHR43566">
    <property type="entry name" value="CONSERVED PROTEIN"/>
    <property type="match status" value="1"/>
</dbReference>
<dbReference type="SUPFAM" id="SSF52540">
    <property type="entry name" value="P-loop containing nucleoside triphosphate hydrolases"/>
    <property type="match status" value="1"/>
</dbReference>
<dbReference type="Proteomes" id="UP000178187">
    <property type="component" value="Unassembled WGS sequence"/>
</dbReference>
<reference evidence="3 4" key="1">
    <citation type="journal article" date="2016" name="Nat. Commun.">
        <title>Thousands of microbial genomes shed light on interconnected biogeochemical processes in an aquifer system.</title>
        <authorList>
            <person name="Anantharaman K."/>
            <person name="Brown C.T."/>
            <person name="Hug L.A."/>
            <person name="Sharon I."/>
            <person name="Castelle C.J."/>
            <person name="Probst A.J."/>
            <person name="Thomas B.C."/>
            <person name="Singh A."/>
            <person name="Wilkins M.J."/>
            <person name="Karaoz U."/>
            <person name="Brodie E.L."/>
            <person name="Williams K.H."/>
            <person name="Hubbard S.S."/>
            <person name="Banfield J.F."/>
        </authorList>
    </citation>
    <scope>NUCLEOTIDE SEQUENCE [LARGE SCALE GENOMIC DNA]</scope>
</reference>
<evidence type="ECO:0000259" key="1">
    <source>
        <dbReference type="Pfam" id="PF13173"/>
    </source>
</evidence>
<accession>A0A1G1KYN2</accession>
<feature type="domain" description="AAA" evidence="1">
    <location>
        <begin position="3"/>
        <end position="127"/>
    </location>
</feature>
<dbReference type="Gene3D" id="3.40.50.300">
    <property type="entry name" value="P-loop containing nucleotide triphosphate hydrolases"/>
    <property type="match status" value="1"/>
</dbReference>
<evidence type="ECO:0000313" key="3">
    <source>
        <dbReference type="EMBL" id="OGW98017.1"/>
    </source>
</evidence>
<name>A0A1G1KYN2_9BACT</name>
<dbReference type="InterPro" id="IPR025420">
    <property type="entry name" value="DUF4143"/>
</dbReference>
<sequence>MRFIAGPRQSGKTTLAKAHLDAESCSVAYWNWDQRDIKIKHAKGVDLIRESRAISPSQKHIQWACFDEIHKMPKWKNILKSYFDAYEDSVRFLITGSARLDLFRKSGDSLAGRYFLFHLLPLNLFELTRKSEVELEHCVSASDFIQRRIAHTRHSDQSTMEALLAYSGFPEPFFHADASFLRLWQRDGLDRLVREDLRDLTRIAHLENVATLVTLLPARIGSPLSVNSLRGDLEVSHEAIRNYLDALRLCYVLFELCVYTKKINRSLKKERKVYFFDWTRMPDLGKQFENYVAVELFGWTMLWSDSGIGTFELQYIKNRKGQECDFLILKNREPWLLIEAKLKDEPLAPHLYHFASVLGGIPLVQIVKEEGVLHVGKQNDYKISASRFLSA</sequence>
<evidence type="ECO:0000259" key="2">
    <source>
        <dbReference type="Pfam" id="PF13635"/>
    </source>
</evidence>
<dbReference type="PANTHER" id="PTHR43566:SF1">
    <property type="entry name" value="AAA+ ATPASE DOMAIN-CONTAINING PROTEIN"/>
    <property type="match status" value="1"/>
</dbReference>
<dbReference type="AlphaFoldDB" id="A0A1G1KYN2"/>
<dbReference type="Pfam" id="PF13635">
    <property type="entry name" value="DUF4143"/>
    <property type="match status" value="1"/>
</dbReference>
<comment type="caution">
    <text evidence="3">The sequence shown here is derived from an EMBL/GenBank/DDBJ whole genome shotgun (WGS) entry which is preliminary data.</text>
</comment>
<protein>
    <submittedName>
        <fullName evidence="3">Uncharacterized protein</fullName>
    </submittedName>
</protein>
<evidence type="ECO:0000313" key="4">
    <source>
        <dbReference type="Proteomes" id="UP000178187"/>
    </source>
</evidence>
<feature type="domain" description="DUF4143" evidence="2">
    <location>
        <begin position="195"/>
        <end position="342"/>
    </location>
</feature>
<dbReference type="InterPro" id="IPR041682">
    <property type="entry name" value="AAA_14"/>
</dbReference>
<gene>
    <name evidence="3" type="ORF">A3G33_07225</name>
</gene>
<dbReference type="InterPro" id="IPR027417">
    <property type="entry name" value="P-loop_NTPase"/>
</dbReference>
<dbReference type="Pfam" id="PF13173">
    <property type="entry name" value="AAA_14"/>
    <property type="match status" value="1"/>
</dbReference>
<dbReference type="EMBL" id="MHFR01000037">
    <property type="protein sequence ID" value="OGW98017.1"/>
    <property type="molecule type" value="Genomic_DNA"/>
</dbReference>